<accession>A0ABT2CZL7</accession>
<keyword evidence="3" id="KW-1185">Reference proteome</keyword>
<dbReference type="EMBL" id="JANUGU010000002">
    <property type="protein sequence ID" value="MCS0658523.1"/>
    <property type="molecule type" value="Genomic_DNA"/>
</dbReference>
<reference evidence="2 3" key="1">
    <citation type="submission" date="2022-08" db="EMBL/GenBank/DDBJ databases">
        <title>Reclassification of Massilia species as members of the genera Telluria, Duganella, Pseudoduganella, Mokoshia gen. nov. and Zemynaea gen. nov. using orthogonal and non-orthogonal genome-based approaches.</title>
        <authorList>
            <person name="Bowman J.P."/>
        </authorList>
    </citation>
    <scope>NUCLEOTIDE SEQUENCE [LARGE SCALE GENOMIC DNA]</scope>
    <source>
        <strain evidence="2 3">JCM 31606</strain>
    </source>
</reference>
<protein>
    <recommendedName>
        <fullName evidence="4">Beta-lactamase-inhibitor-like PepSY-like domain-containing protein</fullName>
    </recommendedName>
</protein>
<organism evidence="2 3">
    <name type="scientific">Massilia terrae</name>
    <dbReference type="NCBI Taxonomy" id="1811224"/>
    <lineage>
        <taxon>Bacteria</taxon>
        <taxon>Pseudomonadati</taxon>
        <taxon>Pseudomonadota</taxon>
        <taxon>Betaproteobacteria</taxon>
        <taxon>Burkholderiales</taxon>
        <taxon>Oxalobacteraceae</taxon>
        <taxon>Telluria group</taxon>
        <taxon>Massilia</taxon>
    </lineage>
</organism>
<evidence type="ECO:0000313" key="2">
    <source>
        <dbReference type="EMBL" id="MCS0658523.1"/>
    </source>
</evidence>
<name>A0ABT2CZL7_9BURK</name>
<feature type="chain" id="PRO_5045213232" description="Beta-lactamase-inhibitor-like PepSY-like domain-containing protein" evidence="1">
    <location>
        <begin position="22"/>
        <end position="170"/>
    </location>
</feature>
<dbReference type="RefSeq" id="WP_258811701.1">
    <property type="nucleotide sequence ID" value="NZ_JANUGU010000002.1"/>
</dbReference>
<proteinExistence type="predicted"/>
<feature type="signal peptide" evidence="1">
    <location>
        <begin position="1"/>
        <end position="21"/>
    </location>
</feature>
<evidence type="ECO:0000313" key="3">
    <source>
        <dbReference type="Proteomes" id="UP001204621"/>
    </source>
</evidence>
<dbReference type="Proteomes" id="UP001204621">
    <property type="component" value="Unassembled WGS sequence"/>
</dbReference>
<evidence type="ECO:0000256" key="1">
    <source>
        <dbReference type="SAM" id="SignalP"/>
    </source>
</evidence>
<comment type="caution">
    <text evidence="2">The sequence shown here is derived from an EMBL/GenBank/DDBJ whole genome shotgun (WGS) entry which is preliminary data.</text>
</comment>
<gene>
    <name evidence="2" type="ORF">NX778_10655</name>
</gene>
<keyword evidence="1" id="KW-0732">Signal</keyword>
<sequence>MRYVRNALLAACLLACLPARAAEPWVVGFDGVGPLRYGMTFDQVNARLGHGLRHTPPELRANKRCEQLGLDAVGRDGIWLMFVDDVFKRVDVQGGARTAAGIAVGDQAARVYASYSKVASEPRPYVPEERSLTVTAPDGRHAIRFETENGAIVVFFAGDAVPVQWIEGCL</sequence>
<evidence type="ECO:0008006" key="4">
    <source>
        <dbReference type="Google" id="ProtNLM"/>
    </source>
</evidence>